<evidence type="ECO:0000256" key="3">
    <source>
        <dbReference type="RuleBase" id="RU000363"/>
    </source>
</evidence>
<organism evidence="4 5">
    <name type="scientific">Pseudonocardia xishanensis</name>
    <dbReference type="NCBI Taxonomy" id="630995"/>
    <lineage>
        <taxon>Bacteria</taxon>
        <taxon>Bacillati</taxon>
        <taxon>Actinomycetota</taxon>
        <taxon>Actinomycetes</taxon>
        <taxon>Pseudonocardiales</taxon>
        <taxon>Pseudonocardiaceae</taxon>
        <taxon>Pseudonocardia</taxon>
    </lineage>
</organism>
<dbReference type="PANTHER" id="PTHR45024">
    <property type="entry name" value="DEHYDROGENASES, SHORT CHAIN"/>
    <property type="match status" value="1"/>
</dbReference>
<dbReference type="PANTHER" id="PTHR45024:SF2">
    <property type="entry name" value="SCP2 DOMAIN-CONTAINING PROTEIN"/>
    <property type="match status" value="1"/>
</dbReference>
<dbReference type="InterPro" id="IPR036291">
    <property type="entry name" value="NAD(P)-bd_dom_sf"/>
</dbReference>
<accession>A0ABP8RR32</accession>
<keyword evidence="5" id="KW-1185">Reference proteome</keyword>
<evidence type="ECO:0000313" key="4">
    <source>
        <dbReference type="EMBL" id="GAA4545153.1"/>
    </source>
</evidence>
<dbReference type="NCBIfam" id="NF005861">
    <property type="entry name" value="PRK07791.1"/>
    <property type="match status" value="1"/>
</dbReference>
<evidence type="ECO:0000256" key="1">
    <source>
        <dbReference type="ARBA" id="ARBA00006484"/>
    </source>
</evidence>
<dbReference type="RefSeq" id="WP_345416209.1">
    <property type="nucleotide sequence ID" value="NZ_BAABGT010000030.1"/>
</dbReference>
<dbReference type="Proteomes" id="UP001501598">
    <property type="component" value="Unassembled WGS sequence"/>
</dbReference>
<dbReference type="InterPro" id="IPR002347">
    <property type="entry name" value="SDR_fam"/>
</dbReference>
<dbReference type="EMBL" id="BAABGT010000030">
    <property type="protein sequence ID" value="GAA4545153.1"/>
    <property type="molecule type" value="Genomic_DNA"/>
</dbReference>
<dbReference type="SUPFAM" id="SSF51735">
    <property type="entry name" value="NAD(P)-binding Rossmann-fold domains"/>
    <property type="match status" value="1"/>
</dbReference>
<keyword evidence="2" id="KW-0560">Oxidoreductase</keyword>
<sequence length="286" mass="29591">MARVAIVTGAGQGLGRAHAHAFAAEGYAVVVNDVGAAAETVAAEIAATGGTAVASTGDVSSWEYAEQLVGTAVERFGRLDVLVNNAGLVRDRMLVGMSEAEWDLVLQVDLKGHFCPLRHAAAYWRAQAKAGAGSGGRIVNTSSGAGLMGSVGQGNYSAAKAGVLGLTFVAAAELARYGVTVNALAPAARTPMTESVFAEMMSTTDAEFDAMAPENVSPLVVWLGSEEAGGVTGRVFEVEGGRIGLADGWRYGLRREQQRRWEVPEVGKAVLDLIAEAEPPTPVYGA</sequence>
<dbReference type="Pfam" id="PF00106">
    <property type="entry name" value="adh_short"/>
    <property type="match status" value="1"/>
</dbReference>
<evidence type="ECO:0000256" key="2">
    <source>
        <dbReference type="ARBA" id="ARBA00023002"/>
    </source>
</evidence>
<name>A0ABP8RR32_9PSEU</name>
<comment type="similarity">
    <text evidence="1 3">Belongs to the short-chain dehydrogenases/reductases (SDR) family.</text>
</comment>
<dbReference type="InterPro" id="IPR051687">
    <property type="entry name" value="Peroxisomal_Beta-Oxidation"/>
</dbReference>
<dbReference type="PRINTS" id="PR00081">
    <property type="entry name" value="GDHRDH"/>
</dbReference>
<evidence type="ECO:0000313" key="5">
    <source>
        <dbReference type="Proteomes" id="UP001501598"/>
    </source>
</evidence>
<proteinExistence type="inferred from homology"/>
<dbReference type="PRINTS" id="PR00080">
    <property type="entry name" value="SDRFAMILY"/>
</dbReference>
<dbReference type="Gene3D" id="3.40.50.720">
    <property type="entry name" value="NAD(P)-binding Rossmann-like Domain"/>
    <property type="match status" value="1"/>
</dbReference>
<reference evidence="5" key="1">
    <citation type="journal article" date="2019" name="Int. J. Syst. Evol. Microbiol.">
        <title>The Global Catalogue of Microorganisms (GCM) 10K type strain sequencing project: providing services to taxonomists for standard genome sequencing and annotation.</title>
        <authorList>
            <consortium name="The Broad Institute Genomics Platform"/>
            <consortium name="The Broad Institute Genome Sequencing Center for Infectious Disease"/>
            <person name="Wu L."/>
            <person name="Ma J."/>
        </authorList>
    </citation>
    <scope>NUCLEOTIDE SEQUENCE [LARGE SCALE GENOMIC DNA]</scope>
    <source>
        <strain evidence="5">JCM 17906</strain>
    </source>
</reference>
<comment type="caution">
    <text evidence="4">The sequence shown here is derived from an EMBL/GenBank/DDBJ whole genome shotgun (WGS) entry which is preliminary data.</text>
</comment>
<protein>
    <submittedName>
        <fullName evidence="4">SDR family oxidoreductase</fullName>
    </submittedName>
</protein>
<gene>
    <name evidence="4" type="ORF">GCM10023175_24410</name>
</gene>
<dbReference type="PROSITE" id="PS00061">
    <property type="entry name" value="ADH_SHORT"/>
    <property type="match status" value="1"/>
</dbReference>
<dbReference type="InterPro" id="IPR020904">
    <property type="entry name" value="Sc_DH/Rdtase_CS"/>
</dbReference>